<reference evidence="12" key="1">
    <citation type="submission" date="2020-11" db="EMBL/GenBank/DDBJ databases">
        <title>Adaptations for nitrogen fixation in a non-lichenized fungal sporocarp promotes dispersal by wood-feeding termites.</title>
        <authorList>
            <consortium name="DOE Joint Genome Institute"/>
            <person name="Koch R.A."/>
            <person name="Yoon G."/>
            <person name="Arayal U."/>
            <person name="Lail K."/>
            <person name="Amirebrahimi M."/>
            <person name="Labutti K."/>
            <person name="Lipzen A."/>
            <person name="Riley R."/>
            <person name="Barry K."/>
            <person name="Henrissat B."/>
            <person name="Grigoriev I.V."/>
            <person name="Herr J.R."/>
            <person name="Aime M.C."/>
        </authorList>
    </citation>
    <scope>NUCLEOTIDE SEQUENCE</scope>
    <source>
        <strain evidence="12">MCA 3950</strain>
    </source>
</reference>
<dbReference type="RefSeq" id="XP_043039175.1">
    <property type="nucleotide sequence ID" value="XM_043179921.1"/>
</dbReference>
<dbReference type="Proteomes" id="UP000812287">
    <property type="component" value="Unassembled WGS sequence"/>
</dbReference>
<feature type="binding site" evidence="9">
    <location>
        <position position="89"/>
    </location>
    <ligand>
        <name>Zn(2+)</name>
        <dbReference type="ChEBI" id="CHEBI:29105"/>
    </ligand>
</feature>
<evidence type="ECO:0000259" key="11">
    <source>
        <dbReference type="PROSITE" id="PS50305"/>
    </source>
</evidence>
<dbReference type="InterPro" id="IPR026591">
    <property type="entry name" value="Sirtuin_cat_small_dom_sf"/>
</dbReference>
<keyword evidence="7" id="KW-0520">NAD</keyword>
<gene>
    <name evidence="12" type="ORF">BT62DRAFT_173090</name>
</gene>
<feature type="compositionally biased region" description="Basic and acidic residues" evidence="10">
    <location>
        <begin position="256"/>
        <end position="279"/>
    </location>
</feature>
<keyword evidence="4" id="KW-0808">Transferase</keyword>
<dbReference type="InterPro" id="IPR003000">
    <property type="entry name" value="Sirtuin"/>
</dbReference>
<evidence type="ECO:0000256" key="2">
    <source>
        <dbReference type="ARBA" id="ARBA00004173"/>
    </source>
</evidence>
<comment type="caution">
    <text evidence="12">The sequence shown here is derived from an EMBL/GenBank/DDBJ whole genome shotgun (WGS) entry which is preliminary data.</text>
</comment>
<dbReference type="GeneID" id="66102217"/>
<dbReference type="Gene3D" id="3.30.1600.10">
    <property type="entry name" value="SIR2/SIRT2 'Small Domain"/>
    <property type="match status" value="1"/>
</dbReference>
<dbReference type="OrthoDB" id="420264at2759"/>
<feature type="binding site" evidence="9">
    <location>
        <position position="110"/>
    </location>
    <ligand>
        <name>Zn(2+)</name>
        <dbReference type="ChEBI" id="CHEBI:29105"/>
    </ligand>
</feature>
<dbReference type="GO" id="GO:0005634">
    <property type="term" value="C:nucleus"/>
    <property type="evidence" value="ECO:0007669"/>
    <property type="project" value="TreeGrafter"/>
</dbReference>
<evidence type="ECO:0000256" key="8">
    <source>
        <dbReference type="ARBA" id="ARBA00023128"/>
    </source>
</evidence>
<evidence type="ECO:0000256" key="5">
    <source>
        <dbReference type="ARBA" id="ARBA00022723"/>
    </source>
</evidence>
<dbReference type="GO" id="GO:0070403">
    <property type="term" value="F:NAD+ binding"/>
    <property type="evidence" value="ECO:0007669"/>
    <property type="project" value="InterPro"/>
</dbReference>
<keyword evidence="6 9" id="KW-0862">Zinc</keyword>
<dbReference type="Gene3D" id="3.40.50.1220">
    <property type="entry name" value="TPP-binding domain"/>
    <property type="match status" value="1"/>
</dbReference>
<keyword evidence="5 9" id="KW-0479">Metal-binding</keyword>
<evidence type="ECO:0000256" key="4">
    <source>
        <dbReference type="ARBA" id="ARBA00022679"/>
    </source>
</evidence>
<evidence type="ECO:0000256" key="10">
    <source>
        <dbReference type="SAM" id="MobiDB-lite"/>
    </source>
</evidence>
<dbReference type="PANTHER" id="PTHR11085:SF6">
    <property type="entry name" value="NAD-DEPENDENT PROTEIN DEACETYLASE SIRTUIN-2"/>
    <property type="match status" value="1"/>
</dbReference>
<feature type="domain" description="Deacetylase sirtuin-type" evidence="11">
    <location>
        <begin position="1"/>
        <end position="208"/>
    </location>
</feature>
<dbReference type="InterPro" id="IPR050134">
    <property type="entry name" value="NAD-dep_sirtuin_deacylases"/>
</dbReference>
<protein>
    <submittedName>
        <fullName evidence="12">DHS-like NAD/FAD-binding domain-containing protein</fullName>
    </submittedName>
</protein>
<feature type="binding site" evidence="9">
    <location>
        <position position="113"/>
    </location>
    <ligand>
        <name>Zn(2+)</name>
        <dbReference type="ChEBI" id="CHEBI:29105"/>
    </ligand>
</feature>
<dbReference type="SUPFAM" id="SSF52467">
    <property type="entry name" value="DHS-like NAD/FAD-binding domain"/>
    <property type="match status" value="1"/>
</dbReference>
<dbReference type="AlphaFoldDB" id="A0A9P7VS32"/>
<organism evidence="12 13">
    <name type="scientific">Guyanagaster necrorhizus</name>
    <dbReference type="NCBI Taxonomy" id="856835"/>
    <lineage>
        <taxon>Eukaryota</taxon>
        <taxon>Fungi</taxon>
        <taxon>Dikarya</taxon>
        <taxon>Basidiomycota</taxon>
        <taxon>Agaricomycotina</taxon>
        <taxon>Agaricomycetes</taxon>
        <taxon>Agaricomycetidae</taxon>
        <taxon>Agaricales</taxon>
        <taxon>Marasmiineae</taxon>
        <taxon>Physalacriaceae</taxon>
        <taxon>Guyanagaster</taxon>
    </lineage>
</organism>
<sequence>MNLPYPEAIFELEYFRQNPLPFYTLAQALYPGKYRPTLTHSFIRLLDSKRLLYRCFTQNIDTLERRAGVPTDKVIEARGSFAFQKCIDCDEPYDDARMKDHIRDKKIAHCEKCRGLVRPGTVFTDESVPDEFIRASSSVRIADLLIIIGTSLTMPSFAALADLANPLCPRVLINLDKVGDLGRRTDDVLLLGKCDEVISDLCDELGWKEELTTFWAETRLDEGTKPKEDIDNETEVNAKVDHLVGKIETALTLDQGQEKSENEPKTEDENNRPIGEVEAKIVQGKELPVGAVPTTEDNPFSKVPIDTPLHSDLPANQSPSRGEDTPGKL</sequence>
<keyword evidence="13" id="KW-1185">Reference proteome</keyword>
<comment type="similarity">
    <text evidence="3">Belongs to the sirtuin family. Class I subfamily.</text>
</comment>
<comment type="caution">
    <text evidence="9">Lacks conserved residue(s) required for the propagation of feature annotation.</text>
</comment>
<evidence type="ECO:0000256" key="3">
    <source>
        <dbReference type="ARBA" id="ARBA00006924"/>
    </source>
</evidence>
<dbReference type="InterPro" id="IPR026590">
    <property type="entry name" value="Ssirtuin_cat_dom"/>
</dbReference>
<proteinExistence type="inferred from homology"/>
<dbReference type="GO" id="GO:0017136">
    <property type="term" value="F:histone deacetylase activity, NAD-dependent"/>
    <property type="evidence" value="ECO:0007669"/>
    <property type="project" value="TreeGrafter"/>
</dbReference>
<keyword evidence="8" id="KW-0496">Mitochondrion</keyword>
<dbReference type="PANTHER" id="PTHR11085">
    <property type="entry name" value="NAD-DEPENDENT PROTEIN DEACYLASE SIRTUIN-5, MITOCHONDRIAL-RELATED"/>
    <property type="match status" value="1"/>
</dbReference>
<dbReference type="Pfam" id="PF02146">
    <property type="entry name" value="SIR2"/>
    <property type="match status" value="1"/>
</dbReference>
<dbReference type="InterPro" id="IPR029035">
    <property type="entry name" value="DHS-like_NAD/FAD-binding_dom"/>
</dbReference>
<feature type="region of interest" description="Disordered" evidence="10">
    <location>
        <begin position="250"/>
        <end position="329"/>
    </location>
</feature>
<evidence type="ECO:0000256" key="6">
    <source>
        <dbReference type="ARBA" id="ARBA00022833"/>
    </source>
</evidence>
<evidence type="ECO:0000256" key="1">
    <source>
        <dbReference type="ARBA" id="ARBA00001947"/>
    </source>
</evidence>
<evidence type="ECO:0000256" key="7">
    <source>
        <dbReference type="ARBA" id="ARBA00023027"/>
    </source>
</evidence>
<name>A0A9P7VS32_9AGAR</name>
<dbReference type="PROSITE" id="PS50305">
    <property type="entry name" value="SIRTUIN"/>
    <property type="match status" value="1"/>
</dbReference>
<dbReference type="GO" id="GO:0005739">
    <property type="term" value="C:mitochondrion"/>
    <property type="evidence" value="ECO:0007669"/>
    <property type="project" value="UniProtKB-SubCell"/>
</dbReference>
<comment type="cofactor">
    <cofactor evidence="1">
        <name>Zn(2+)</name>
        <dbReference type="ChEBI" id="CHEBI:29105"/>
    </cofactor>
</comment>
<accession>A0A9P7VS32</accession>
<evidence type="ECO:0000256" key="9">
    <source>
        <dbReference type="PROSITE-ProRule" id="PRU00236"/>
    </source>
</evidence>
<feature type="binding site" evidence="9">
    <location>
        <position position="86"/>
    </location>
    <ligand>
        <name>Zn(2+)</name>
        <dbReference type="ChEBI" id="CHEBI:29105"/>
    </ligand>
</feature>
<evidence type="ECO:0000313" key="12">
    <source>
        <dbReference type="EMBL" id="KAG7445675.1"/>
    </source>
</evidence>
<evidence type="ECO:0000313" key="13">
    <source>
        <dbReference type="Proteomes" id="UP000812287"/>
    </source>
</evidence>
<dbReference type="GO" id="GO:0046872">
    <property type="term" value="F:metal ion binding"/>
    <property type="evidence" value="ECO:0007669"/>
    <property type="project" value="UniProtKB-KW"/>
</dbReference>
<comment type="subcellular location">
    <subcellularLocation>
        <location evidence="2">Mitochondrion</location>
    </subcellularLocation>
</comment>
<dbReference type="EMBL" id="MU250536">
    <property type="protein sequence ID" value="KAG7445675.1"/>
    <property type="molecule type" value="Genomic_DNA"/>
</dbReference>